<dbReference type="PROSITE" id="PS51257">
    <property type="entry name" value="PROKAR_LIPOPROTEIN"/>
    <property type="match status" value="1"/>
</dbReference>
<keyword evidence="1" id="KW-0732">Signal</keyword>
<organism evidence="2 3">
    <name type="scientific">Hymenobacter saemangeumensis</name>
    <dbReference type="NCBI Taxonomy" id="1084522"/>
    <lineage>
        <taxon>Bacteria</taxon>
        <taxon>Pseudomonadati</taxon>
        <taxon>Bacteroidota</taxon>
        <taxon>Cytophagia</taxon>
        <taxon>Cytophagales</taxon>
        <taxon>Hymenobacteraceae</taxon>
        <taxon>Hymenobacter</taxon>
    </lineage>
</organism>
<feature type="chain" id="PRO_5046379654" description="Lipocalin-like domain-containing protein" evidence="1">
    <location>
        <begin position="25"/>
        <end position="170"/>
    </location>
</feature>
<gene>
    <name evidence="2" type="ORF">GCM10023185_02660</name>
</gene>
<reference evidence="3" key="1">
    <citation type="journal article" date="2019" name="Int. J. Syst. Evol. Microbiol.">
        <title>The Global Catalogue of Microorganisms (GCM) 10K type strain sequencing project: providing services to taxonomists for standard genome sequencing and annotation.</title>
        <authorList>
            <consortium name="The Broad Institute Genomics Platform"/>
            <consortium name="The Broad Institute Genome Sequencing Center for Infectious Disease"/>
            <person name="Wu L."/>
            <person name="Ma J."/>
        </authorList>
    </citation>
    <scope>NUCLEOTIDE SEQUENCE [LARGE SCALE GENOMIC DNA]</scope>
    <source>
        <strain evidence="3">JCM 17923</strain>
    </source>
</reference>
<keyword evidence="3" id="KW-1185">Reference proteome</keyword>
<sequence length="170" mass="19110">MKAFLQTRPLLAAALLLATTSLLGCEKEKARPTSKADILTAHKWQVTSWRLTTRTYMTSTGPGSQQPTVLTSDPQSCDLDDVDTYNADGTLLTDYGTIKCQTSDPQTVNGTWQLLNNEAQLSYVFRIGQPPREFTINQLSHTLLDITESKVTTRNGYTYEYEYTAQYRAR</sequence>
<evidence type="ECO:0000256" key="1">
    <source>
        <dbReference type="SAM" id="SignalP"/>
    </source>
</evidence>
<protein>
    <recommendedName>
        <fullName evidence="4">Lipocalin-like domain-containing protein</fullName>
    </recommendedName>
</protein>
<dbReference type="Proteomes" id="UP001501153">
    <property type="component" value="Unassembled WGS sequence"/>
</dbReference>
<dbReference type="RefSeq" id="WP_345233103.1">
    <property type="nucleotide sequence ID" value="NZ_BAABGZ010000008.1"/>
</dbReference>
<proteinExistence type="predicted"/>
<evidence type="ECO:0000313" key="3">
    <source>
        <dbReference type="Proteomes" id="UP001501153"/>
    </source>
</evidence>
<evidence type="ECO:0000313" key="2">
    <source>
        <dbReference type="EMBL" id="GAA4347554.1"/>
    </source>
</evidence>
<accession>A0ABP8HYG4</accession>
<comment type="caution">
    <text evidence="2">The sequence shown here is derived from an EMBL/GenBank/DDBJ whole genome shotgun (WGS) entry which is preliminary data.</text>
</comment>
<feature type="signal peptide" evidence="1">
    <location>
        <begin position="1"/>
        <end position="24"/>
    </location>
</feature>
<evidence type="ECO:0008006" key="4">
    <source>
        <dbReference type="Google" id="ProtNLM"/>
    </source>
</evidence>
<name>A0ABP8HYG4_9BACT</name>
<dbReference type="EMBL" id="BAABGZ010000008">
    <property type="protein sequence ID" value="GAA4347554.1"/>
    <property type="molecule type" value="Genomic_DNA"/>
</dbReference>